<keyword evidence="3" id="KW-0614">Plasmid</keyword>
<organism evidence="3 4">
    <name type="scientific">Selenomonas ruminantium subsp. lactilytica (strain NBRC 103574 / TAM6421)</name>
    <dbReference type="NCBI Taxonomy" id="927704"/>
    <lineage>
        <taxon>Bacteria</taxon>
        <taxon>Bacillati</taxon>
        <taxon>Bacillota</taxon>
        <taxon>Negativicutes</taxon>
        <taxon>Selenomonadales</taxon>
        <taxon>Selenomonadaceae</taxon>
        <taxon>Selenomonas</taxon>
    </lineage>
</organism>
<dbReference type="KEGG" id="sri:SELR_pSRC400420"/>
<keyword evidence="1" id="KW-0472">Membrane</keyword>
<dbReference type="OrthoDB" id="1681440at2"/>
<feature type="domain" description="Tip attachment protein J" evidence="2">
    <location>
        <begin position="480"/>
        <end position="642"/>
    </location>
</feature>
<dbReference type="Gene3D" id="1.20.5.1070">
    <property type="entry name" value="Head and neck region of the ectodomain of NDV fusion glycoprotein"/>
    <property type="match status" value="1"/>
</dbReference>
<sequence>MNFDAKNTISDERFAEELLKPFVPGEFKIDLQLFGKSKGKTVGKILITAAAFAFGAGHVGMKLFGVTKSLVGGIMASSLVGSIWMMASSRKMNQSSPSIQRFDKAQESMSSTAQIPVVYGMRKISGNQTYHETNAKQNTLHKHVVLCEGGIEGIVSVCANDLLIPTGEQVKGTVFTIQNVKYEDAQAWKDGKNLHLYANGKDEVIYLCNKKDADKSDTFYEWQASTSSLISYINRMRMGWQAFPYATSSKYPGDLKVETPQRERRVTIGTSEDCDEKISKDQLTTYENLWNGSYKVSFGEGSVGVAIGRSILKKKYHITGRLSDEVFYRDETYYDRGCYMNPLSVTASTVTGGTKYTFHDCEAPDNYEEVGGYPHMAWLDMTFQTSNELNGNPSVDCIVKGRKVYDPRSKTTAYSNNPALCVLDFLTNRRYGLGEWVTEADIDIDSFIEAANYCDEEITVYDADDTPLRSKRYELNMIVDERQDASQWLQDMLANFCAWLVISKDKIKLMVEQESPVVHKFDDDSITSMTITPIKASDVPNHYEISLCNPESNWRVIQVVCDDYADQKQRGKVISKTVELSGVTSQSQALRLARFYSDYNLSCPIVVSFTTGIEAMALEPGDVISVSYRDALKDMPVRISEIRETDENEFEITARQYNGDIYSDELGGGIQTKSYTIAKDISDEDSPYFVLTNVTNLKAISQHRKKEDGTVAYDIVVSFDLPTQYTVKSANVYYKQNNAPVSESGVIPEGVAADEIGYQSEWRCAGESTGTLKIPNAKIGDVYKIRVATISKSGKEQDIEDCPEVLCRVTARETIPSQPYNLTFDFTNDFSFSWSDVVDSDVVYYELRSDTNKGNPVGLLVKTAAPTATVKLTSRSGKAYVYAVNQQGKYSYPAECEWNYPKPEAPDKITFSETPRGVRITTPFFPAGIKKARLYITGASSSDVIDTLNPVYDFKGSPSVYSIRACWIDLIGEGYVSQEYSFTVNPTFNPDWIADGSMSLEKMDGVIKGAVKDAQDSVPRLKEITENIDSIGVDITGINTSIEGISTDITGINTNIEGINTNILSIEGNITELKKADGEITATITKTNTETQEKFASQLTQKAESIMATVAANKKDQESEDAALASQIKQTADNISSAVEKKISGVRTDLSKLDQKAESIMATVTKNKNEQAKTNEDLASQISQTAESISATVETKIKGVTSDISKVDQKADGISATVAANKKAQDTKNAELTSQIKQSADSVTSAVQKKIDGVVGDISKVSQRADSIESTVSKNKKDFDEQLASQLKQTSDSILSTVAANKKAQDTKNAELTSQIKQSADSVTSAVQKKIDGLTSDISKVDQKADGISTTVQNRLDGEVNPKTGKREGGIVASISKVDQKADGISSTVQKNKKDTDSEISQIKQTASALSTTVQTNKTNTDKSISGLSSTITQQANSITAIVTNLGKSPTASGYSALTQLQNGINARVVKTDFNGKNIINQINLTEKGTTIDGQYLHITGTTQIEKDVIVGGMIKAGSISTQKIAAEAVTSDKISSRAITADKLNVSSLSAISANIGTLRTKESGARVEISNNLIQVFDENDRLRVKLGVW</sequence>
<name>I0GVA6_SELRL</name>
<gene>
    <name evidence="3" type="ordered locus">SELR_pSRC400420</name>
</gene>
<dbReference type="RefSeq" id="WP_014425993.1">
    <property type="nucleotide sequence ID" value="NC_017069.1"/>
</dbReference>
<dbReference type="InterPro" id="IPR032876">
    <property type="entry name" value="J_dom"/>
</dbReference>
<protein>
    <submittedName>
        <fullName evidence="3">Putative phage tail protein</fullName>
    </submittedName>
</protein>
<dbReference type="HOGENOM" id="CLU_000143_3_3_9"/>
<keyword evidence="1" id="KW-1133">Transmembrane helix</keyword>
<evidence type="ECO:0000259" key="2">
    <source>
        <dbReference type="Pfam" id="PF13550"/>
    </source>
</evidence>
<evidence type="ECO:0000313" key="3">
    <source>
        <dbReference type="EMBL" id="BAL84693.1"/>
    </source>
</evidence>
<dbReference type="Gene3D" id="1.20.120.20">
    <property type="entry name" value="Apolipoprotein"/>
    <property type="match status" value="1"/>
</dbReference>
<dbReference type="Pfam" id="PF13550">
    <property type="entry name" value="Phage-tail_3"/>
    <property type="match status" value="1"/>
</dbReference>
<dbReference type="PATRIC" id="fig|927704.6.peg.3457"/>
<geneLocation type="plasmid" evidence="3 4">
    <name>pSRC4</name>
</geneLocation>
<feature type="transmembrane region" description="Helical" evidence="1">
    <location>
        <begin position="45"/>
        <end position="64"/>
    </location>
</feature>
<reference evidence="3 4" key="1">
    <citation type="submission" date="2011-10" db="EMBL/GenBank/DDBJ databases">
        <title>Whole genome sequence of Selenomonas ruminantium subsp. lactilytica TAM6421.</title>
        <authorList>
            <person name="Oguchi A."/>
            <person name="Ankai A."/>
            <person name="Kaneko J."/>
            <person name="Yamada-Narita S."/>
            <person name="Fukui S."/>
            <person name="Takahashi M."/>
            <person name="Onodera T."/>
            <person name="Kojima S."/>
            <person name="Fushimi T."/>
            <person name="Abe N."/>
            <person name="Kamio Y."/>
            <person name="Yamazaki S."/>
            <person name="Fujita N."/>
        </authorList>
    </citation>
    <scope>NUCLEOTIDE SEQUENCE [LARGE SCALE GENOMIC DNA]</scope>
    <source>
        <strain evidence="4">NBRC 103574 / TAM6421</strain>
        <plasmid evidence="3 4">pSRC4</plasmid>
    </source>
</reference>
<proteinExistence type="predicted"/>
<evidence type="ECO:0000256" key="1">
    <source>
        <dbReference type="SAM" id="Phobius"/>
    </source>
</evidence>
<evidence type="ECO:0000313" key="4">
    <source>
        <dbReference type="Proteomes" id="UP000007887"/>
    </source>
</evidence>
<accession>I0GVA6</accession>
<dbReference type="Proteomes" id="UP000007887">
    <property type="component" value="Plasmid pSRC4"/>
</dbReference>
<keyword evidence="1" id="KW-0812">Transmembrane</keyword>
<dbReference type="PANTHER" id="PTHR36251:SF2">
    <property type="entry name" value="GIFSY-2 PROPHAGE HOST SPECIFICITY PROTEIN J, PHAGE LAMBDA"/>
    <property type="match status" value="1"/>
</dbReference>
<dbReference type="EMBL" id="AP012294">
    <property type="protein sequence ID" value="BAL84693.1"/>
    <property type="molecule type" value="Genomic_DNA"/>
</dbReference>
<dbReference type="PANTHER" id="PTHR36251">
    <property type="entry name" value="FELS-1 PROPHAGE HOST SPECIFICITY PROTEIN-RELATED"/>
    <property type="match status" value="1"/>
</dbReference>
<dbReference type="InterPro" id="IPR053171">
    <property type="entry name" value="Viral_Tip_Attach_Protein"/>
</dbReference>